<dbReference type="Pfam" id="PF13640">
    <property type="entry name" value="2OG-FeII_Oxy_3"/>
    <property type="match status" value="1"/>
</dbReference>
<reference evidence="10" key="1">
    <citation type="submission" date="2025-08" db="UniProtKB">
        <authorList>
            <consortium name="RefSeq"/>
        </authorList>
    </citation>
    <scope>IDENTIFICATION</scope>
</reference>
<evidence type="ECO:0000256" key="2">
    <source>
        <dbReference type="ARBA" id="ARBA00022723"/>
    </source>
</evidence>
<dbReference type="Gene3D" id="6.10.140.1460">
    <property type="match status" value="1"/>
</dbReference>
<dbReference type="RefSeq" id="XP_016926994.4">
    <property type="nucleotide sequence ID" value="XM_017071505.4"/>
</dbReference>
<dbReference type="PANTHER" id="PTHR10869">
    <property type="entry name" value="PROLYL 4-HYDROXYLASE ALPHA SUBUNIT"/>
    <property type="match status" value="1"/>
</dbReference>
<proteinExistence type="predicted"/>
<evidence type="ECO:0000313" key="10">
    <source>
        <dbReference type="RefSeq" id="XP_016926994.4"/>
    </source>
</evidence>
<comment type="cofactor">
    <cofactor evidence="1">
        <name>L-ascorbate</name>
        <dbReference type="ChEBI" id="CHEBI:38290"/>
    </cofactor>
</comment>
<feature type="domain" description="Prolyl 4-hydroxylase alpha subunit" evidence="8">
    <location>
        <begin position="317"/>
        <end position="486"/>
    </location>
</feature>
<feature type="chain" id="PRO_5045630604" evidence="7">
    <location>
        <begin position="20"/>
        <end position="505"/>
    </location>
</feature>
<dbReference type="AlphaFoldDB" id="A0AB39Z1V8"/>
<dbReference type="Pfam" id="PF08336">
    <property type="entry name" value="P4Ha_N"/>
    <property type="match status" value="1"/>
</dbReference>
<keyword evidence="6" id="KW-0408">Iron</keyword>
<dbReference type="GO" id="GO:0004656">
    <property type="term" value="F:procollagen-proline 4-dioxygenase activity"/>
    <property type="evidence" value="ECO:0007669"/>
    <property type="project" value="InterPro"/>
</dbReference>
<gene>
    <name evidence="10" type="primary">LOC108007749</name>
</gene>
<dbReference type="SMART" id="SM00702">
    <property type="entry name" value="P4Hc"/>
    <property type="match status" value="1"/>
</dbReference>
<dbReference type="PANTHER" id="PTHR10869:SF244">
    <property type="entry name" value="PROLYL 4-HYDROXYLASE SUBUNIT ALPHA-2"/>
    <property type="match status" value="1"/>
</dbReference>
<keyword evidence="9" id="KW-1185">Reference proteome</keyword>
<dbReference type="InterPro" id="IPR013547">
    <property type="entry name" value="P4H_N"/>
</dbReference>
<sequence>MSLMLLICLNLLAIPGGHFEMSTDPAKSIVGMKGLVDMEGFFISELTNYAKALKDKIDTIESFLQDVQSKRDISRRNPKEFVAHPLNAFSLIRRMHEDWTHLELYMSEQVGMSYLQAIKNGLDEAQPTDKDLRDAIGGIISLHRFYNLQPVDIAKGLLMGKQYNAHLTTLNCQTLALACLNSNFDRDALNWYKTAVEQYDKDRDGHVYSEVFEFKLRDLYINYTSTLVVKGFRKAALDILRNVSDLDATLWLLQKDVYEIGKIDVPDPTFIVERGIDHNGCQGFRKTKKYFSSHYERWTSDFLRIAPLKVEILSLDPHIVIYHDVIYDKEISRVKIISLHSLKSTPQYLHGDDFNVKFSKVPEEQESPLNRRIRDMTGENVMEDTDFMINNFGICGFRGYHTDNLEVQDQTAELGDRLTSIIFFLSDVVQGGAISFPNLHLSVWPQKGSALVWQNLDQSMHPNEDLLHFSCPVIVGSKWTLVKWLHEKPQMFFKPCKKEFKEFNI</sequence>
<accession>A0AB39Z1V8</accession>
<evidence type="ECO:0000256" key="4">
    <source>
        <dbReference type="ARBA" id="ARBA00022964"/>
    </source>
</evidence>
<keyword evidence="5" id="KW-0560">Oxidoreductase</keyword>
<evidence type="ECO:0000259" key="8">
    <source>
        <dbReference type="SMART" id="SM00702"/>
    </source>
</evidence>
<evidence type="ECO:0000256" key="6">
    <source>
        <dbReference type="ARBA" id="ARBA00023004"/>
    </source>
</evidence>
<evidence type="ECO:0000256" key="7">
    <source>
        <dbReference type="SAM" id="SignalP"/>
    </source>
</evidence>
<evidence type="ECO:0000256" key="3">
    <source>
        <dbReference type="ARBA" id="ARBA00022896"/>
    </source>
</evidence>
<dbReference type="GO" id="GO:0005506">
    <property type="term" value="F:iron ion binding"/>
    <property type="evidence" value="ECO:0007669"/>
    <property type="project" value="InterPro"/>
</dbReference>
<keyword evidence="2" id="KW-0479">Metal-binding</keyword>
<name>A0AB39Z1V8_DROSZ</name>
<dbReference type="GO" id="GO:0031418">
    <property type="term" value="F:L-ascorbic acid binding"/>
    <property type="evidence" value="ECO:0007669"/>
    <property type="project" value="UniProtKB-KW"/>
</dbReference>
<dbReference type="InterPro" id="IPR011990">
    <property type="entry name" value="TPR-like_helical_dom_sf"/>
</dbReference>
<dbReference type="Gene3D" id="1.25.40.10">
    <property type="entry name" value="Tetratricopeptide repeat domain"/>
    <property type="match status" value="1"/>
</dbReference>
<keyword evidence="4" id="KW-0223">Dioxygenase</keyword>
<dbReference type="InterPro" id="IPR045054">
    <property type="entry name" value="P4HA-like"/>
</dbReference>
<keyword evidence="3" id="KW-0847">Vitamin C</keyword>
<evidence type="ECO:0000313" key="9">
    <source>
        <dbReference type="Proteomes" id="UP001652628"/>
    </source>
</evidence>
<evidence type="ECO:0000256" key="1">
    <source>
        <dbReference type="ARBA" id="ARBA00001961"/>
    </source>
</evidence>
<feature type="signal peptide" evidence="7">
    <location>
        <begin position="1"/>
        <end position="19"/>
    </location>
</feature>
<dbReference type="Gene3D" id="2.60.120.620">
    <property type="entry name" value="q2cbj1_9rhob like domain"/>
    <property type="match status" value="1"/>
</dbReference>
<keyword evidence="7" id="KW-0732">Signal</keyword>
<organism evidence="9 10">
    <name type="scientific">Drosophila suzukii</name>
    <name type="common">Spotted-wing drosophila fruit fly</name>
    <dbReference type="NCBI Taxonomy" id="28584"/>
    <lineage>
        <taxon>Eukaryota</taxon>
        <taxon>Metazoa</taxon>
        <taxon>Ecdysozoa</taxon>
        <taxon>Arthropoda</taxon>
        <taxon>Hexapoda</taxon>
        <taxon>Insecta</taxon>
        <taxon>Pterygota</taxon>
        <taxon>Neoptera</taxon>
        <taxon>Endopterygota</taxon>
        <taxon>Diptera</taxon>
        <taxon>Brachycera</taxon>
        <taxon>Muscomorpha</taxon>
        <taxon>Ephydroidea</taxon>
        <taxon>Drosophilidae</taxon>
        <taxon>Drosophila</taxon>
        <taxon>Sophophora</taxon>
    </lineage>
</organism>
<evidence type="ECO:0000256" key="5">
    <source>
        <dbReference type="ARBA" id="ARBA00023002"/>
    </source>
</evidence>
<dbReference type="GeneID" id="108007749"/>
<dbReference type="Proteomes" id="UP001652628">
    <property type="component" value="Chromosome 3"/>
</dbReference>
<dbReference type="InterPro" id="IPR044862">
    <property type="entry name" value="Pro_4_hyd_alph_FE2OG_OXY"/>
</dbReference>
<protein>
    <submittedName>
        <fullName evidence="10">Prolyl 4-hydroxylase subunit alpha-2</fullName>
    </submittedName>
</protein>
<dbReference type="InterPro" id="IPR006620">
    <property type="entry name" value="Pro_4_hyd_alph"/>
</dbReference>
<dbReference type="GO" id="GO:0005783">
    <property type="term" value="C:endoplasmic reticulum"/>
    <property type="evidence" value="ECO:0007669"/>
    <property type="project" value="InterPro"/>
</dbReference>